<dbReference type="STRING" id="1071918.SAMN05421544_10658"/>
<gene>
    <name evidence="1" type="ORF">SAMN05421544_10658</name>
</gene>
<sequence>MSHRIESEQRNYFTSVQSQLSATVVEPLSSMGQTYSENAKSGVYLCLNLFYFILQRKKILTKFFIIFGI</sequence>
<organism evidence="1 2">
    <name type="scientific">Riemerella columbipharyngis</name>
    <dbReference type="NCBI Taxonomy" id="1071918"/>
    <lineage>
        <taxon>Bacteria</taxon>
        <taxon>Pseudomonadati</taxon>
        <taxon>Bacteroidota</taxon>
        <taxon>Flavobacteriia</taxon>
        <taxon>Flavobacteriales</taxon>
        <taxon>Weeksellaceae</taxon>
        <taxon>Riemerella</taxon>
    </lineage>
</organism>
<dbReference type="Proteomes" id="UP000198517">
    <property type="component" value="Unassembled WGS sequence"/>
</dbReference>
<dbReference type="AlphaFoldDB" id="A0A1G7BN76"/>
<evidence type="ECO:0000313" key="1">
    <source>
        <dbReference type="EMBL" id="SDE28519.1"/>
    </source>
</evidence>
<dbReference type="EMBL" id="FNAS01000006">
    <property type="protein sequence ID" value="SDE28519.1"/>
    <property type="molecule type" value="Genomic_DNA"/>
</dbReference>
<accession>A0A1G7BN76</accession>
<evidence type="ECO:0000313" key="2">
    <source>
        <dbReference type="Proteomes" id="UP000198517"/>
    </source>
</evidence>
<keyword evidence="2" id="KW-1185">Reference proteome</keyword>
<protein>
    <submittedName>
        <fullName evidence="1">Uncharacterized protein</fullName>
    </submittedName>
</protein>
<reference evidence="1 2" key="1">
    <citation type="submission" date="2016-10" db="EMBL/GenBank/DDBJ databases">
        <authorList>
            <person name="de Groot N.N."/>
        </authorList>
    </citation>
    <scope>NUCLEOTIDE SEQUENCE [LARGE SCALE GENOMIC DNA]</scope>
    <source>
        <strain evidence="1 2">DSM 24015</strain>
    </source>
</reference>
<name>A0A1G7BN76_9FLAO</name>
<proteinExistence type="predicted"/>